<dbReference type="Proteomes" id="UP000242287">
    <property type="component" value="Unassembled WGS sequence"/>
</dbReference>
<evidence type="ECO:0000313" key="1">
    <source>
        <dbReference type="EMBL" id="PFH46439.1"/>
    </source>
</evidence>
<name>A0A2A9N837_9AGAR</name>
<gene>
    <name evidence="1" type="ORF">AMATHDRAFT_51052</name>
</gene>
<evidence type="ECO:0000313" key="2">
    <source>
        <dbReference type="Proteomes" id="UP000242287"/>
    </source>
</evidence>
<dbReference type="OrthoDB" id="3071638at2759"/>
<accession>A0A2A9N837</accession>
<protein>
    <submittedName>
        <fullName evidence="1">Uncharacterized protein</fullName>
    </submittedName>
</protein>
<reference evidence="1 2" key="1">
    <citation type="submission" date="2014-02" db="EMBL/GenBank/DDBJ databases">
        <title>Transposable element dynamics among asymbiotic and ectomycorrhizal Amanita fungi.</title>
        <authorList>
            <consortium name="DOE Joint Genome Institute"/>
            <person name="Hess J."/>
            <person name="Skrede I."/>
            <person name="Wolfe B."/>
            <person name="LaButti K."/>
            <person name="Ohm R.A."/>
            <person name="Grigoriev I.V."/>
            <person name="Pringle A."/>
        </authorList>
    </citation>
    <scope>NUCLEOTIDE SEQUENCE [LARGE SCALE GENOMIC DNA]</scope>
    <source>
        <strain evidence="1 2">SKay4041</strain>
    </source>
</reference>
<keyword evidence="2" id="KW-1185">Reference proteome</keyword>
<dbReference type="EMBL" id="KZ302193">
    <property type="protein sequence ID" value="PFH46439.1"/>
    <property type="molecule type" value="Genomic_DNA"/>
</dbReference>
<dbReference type="AlphaFoldDB" id="A0A2A9N837"/>
<proteinExistence type="predicted"/>
<sequence length="402" mass="45939">MAPQPSRPLKRHRITRSADLAEFDLHERSEMDQDLERFKTKLQEEHMLWEELQPITESIQNVLSKLRVLDEYIQREENKGIKVTAISFSKLEEAHLKKLGVIEKSPVKVKDVMPVISKTLSADPMHASINMFWNENGPRLTERMKHIEQTTSMKTEAGRRILIDCMIQVVTHYLTSVVMHAFIFPELRLSVATDNPVLIDYIDNSGAKSQQYRTFLTGSVDYLAFTHDFSQAMLGEVEELLSQTTSQSVFDVIKRAKLQEFAASSSVRLLHIEAKRGELLGHKPQVIGESLATTDDSFRSTRGLWCLTSGYDWIFGLTTEQHAGTEERISYSLETMKITNFVSPTVQDDLKNIFMMMVYCVSDHAQTSNFSHKKLICLRVSKLGSTPETIHKTFSNLVTKKH</sequence>
<organism evidence="1 2">
    <name type="scientific">Amanita thiersii Skay4041</name>
    <dbReference type="NCBI Taxonomy" id="703135"/>
    <lineage>
        <taxon>Eukaryota</taxon>
        <taxon>Fungi</taxon>
        <taxon>Dikarya</taxon>
        <taxon>Basidiomycota</taxon>
        <taxon>Agaricomycotina</taxon>
        <taxon>Agaricomycetes</taxon>
        <taxon>Agaricomycetidae</taxon>
        <taxon>Agaricales</taxon>
        <taxon>Pluteineae</taxon>
        <taxon>Amanitaceae</taxon>
        <taxon>Amanita</taxon>
    </lineage>
</organism>